<dbReference type="Pfam" id="PF12742">
    <property type="entry name" value="Gryzun-like"/>
    <property type="match status" value="1"/>
</dbReference>
<evidence type="ECO:0000256" key="4">
    <source>
        <dbReference type="ARBA" id="ARBA00021520"/>
    </source>
</evidence>
<keyword evidence="7" id="KW-0333">Golgi apparatus</keyword>
<dbReference type="PANTHER" id="PTHR14374:SF0">
    <property type="entry name" value="TRAFFICKING PROTEIN PARTICLE COMPLEX SUBUNIT 11"/>
    <property type="match status" value="1"/>
</dbReference>
<dbReference type="eggNOG" id="KOG4386">
    <property type="taxonomic scope" value="Eukaryota"/>
</dbReference>
<evidence type="ECO:0000259" key="10">
    <source>
        <dbReference type="Pfam" id="PF12742"/>
    </source>
</evidence>
<evidence type="ECO:0000313" key="11">
    <source>
        <dbReference type="EMBL" id="EFC47696.1"/>
    </source>
</evidence>
<comment type="similarity">
    <text evidence="3">Belongs to the TRAPPC11 family.</text>
</comment>
<evidence type="ECO:0000259" key="9">
    <source>
        <dbReference type="Pfam" id="PF11817"/>
    </source>
</evidence>
<gene>
    <name evidence="11" type="ORF">NAEGRDRAFT_78691</name>
</gene>
<dbReference type="RefSeq" id="XP_002680440.1">
    <property type="nucleotide sequence ID" value="XM_002680394.1"/>
</dbReference>
<evidence type="ECO:0000256" key="3">
    <source>
        <dbReference type="ARBA" id="ARBA00007051"/>
    </source>
</evidence>
<comment type="subcellular location">
    <subcellularLocation>
        <location evidence="2">Golgi apparatus</location>
        <location evidence="2">cis-Golgi network</location>
    </subcellularLocation>
</comment>
<dbReference type="VEuPathDB" id="AmoebaDB:NAEGRDRAFT_78691"/>
<dbReference type="EMBL" id="GG738853">
    <property type="protein sequence ID" value="EFC47696.1"/>
    <property type="molecule type" value="Genomic_DNA"/>
</dbReference>
<organism evidence="12">
    <name type="scientific">Naegleria gruberi</name>
    <name type="common">Amoeba</name>
    <dbReference type="NCBI Taxonomy" id="5762"/>
    <lineage>
        <taxon>Eukaryota</taxon>
        <taxon>Discoba</taxon>
        <taxon>Heterolobosea</taxon>
        <taxon>Tetramitia</taxon>
        <taxon>Eutetramitia</taxon>
        <taxon>Vahlkampfiidae</taxon>
        <taxon>Naegleria</taxon>
    </lineage>
</organism>
<dbReference type="Proteomes" id="UP000006671">
    <property type="component" value="Unassembled WGS sequence"/>
</dbReference>
<feature type="domain" description="Trafficking protein particle complex subunit 11 C-terminal" evidence="10">
    <location>
        <begin position="1207"/>
        <end position="1246"/>
    </location>
</feature>
<dbReference type="STRING" id="5762.D2V5R7"/>
<feature type="compositionally biased region" description="Low complexity" evidence="8">
    <location>
        <begin position="86"/>
        <end position="103"/>
    </location>
</feature>
<keyword evidence="12" id="KW-1185">Reference proteome</keyword>
<feature type="domain" description="Trafficking protein particle complex subunit 11" evidence="9">
    <location>
        <begin position="354"/>
        <end position="629"/>
    </location>
</feature>
<accession>D2V5R7</accession>
<keyword evidence="6" id="KW-0931">ER-Golgi transport</keyword>
<keyword evidence="5" id="KW-0813">Transport</keyword>
<dbReference type="InterPro" id="IPR025876">
    <property type="entry name" value="TRAPPC11_C"/>
</dbReference>
<protein>
    <recommendedName>
        <fullName evidence="4">Trafficking protein particle complex subunit 11</fullName>
    </recommendedName>
</protein>
<dbReference type="GO" id="GO:0005794">
    <property type="term" value="C:Golgi apparatus"/>
    <property type="evidence" value="ECO:0007669"/>
    <property type="project" value="UniProtKB-SubCell"/>
</dbReference>
<feature type="region of interest" description="Disordered" evidence="8">
    <location>
        <begin position="86"/>
        <end position="144"/>
    </location>
</feature>
<dbReference type="InterPro" id="IPR021773">
    <property type="entry name" value="TPC11"/>
</dbReference>
<dbReference type="InParanoid" id="D2V5R7"/>
<reference evidence="11 12" key="1">
    <citation type="journal article" date="2010" name="Cell">
        <title>The genome of Naegleria gruberi illuminates early eukaryotic versatility.</title>
        <authorList>
            <person name="Fritz-Laylin L.K."/>
            <person name="Prochnik S.E."/>
            <person name="Ginger M.L."/>
            <person name="Dacks J.B."/>
            <person name="Carpenter M.L."/>
            <person name="Field M.C."/>
            <person name="Kuo A."/>
            <person name="Paredez A."/>
            <person name="Chapman J."/>
            <person name="Pham J."/>
            <person name="Shu S."/>
            <person name="Neupane R."/>
            <person name="Cipriano M."/>
            <person name="Mancuso J."/>
            <person name="Tu H."/>
            <person name="Salamov A."/>
            <person name="Lindquist E."/>
            <person name="Shapiro H."/>
            <person name="Lucas S."/>
            <person name="Grigoriev I.V."/>
            <person name="Cande W.Z."/>
            <person name="Fulton C."/>
            <person name="Rokhsar D.S."/>
            <person name="Dawson S.C."/>
        </authorList>
    </citation>
    <scope>NUCLEOTIDE SEQUENCE [LARGE SCALE GENOMIC DNA]</scope>
    <source>
        <strain evidence="11 12">NEG-M</strain>
    </source>
</reference>
<dbReference type="OrthoDB" id="6278596at2759"/>
<dbReference type="PANTHER" id="PTHR14374">
    <property type="entry name" value="FOIE GRAS"/>
    <property type="match status" value="1"/>
</dbReference>
<evidence type="ECO:0000256" key="5">
    <source>
        <dbReference type="ARBA" id="ARBA00022448"/>
    </source>
</evidence>
<evidence type="ECO:0000256" key="8">
    <source>
        <dbReference type="SAM" id="MobiDB-lite"/>
    </source>
</evidence>
<proteinExistence type="inferred from homology"/>
<dbReference type="Pfam" id="PF11817">
    <property type="entry name" value="Foie-gras_1"/>
    <property type="match status" value="1"/>
</dbReference>
<feature type="compositionally biased region" description="Low complexity" evidence="8">
    <location>
        <begin position="110"/>
        <end position="142"/>
    </location>
</feature>
<evidence type="ECO:0000256" key="2">
    <source>
        <dbReference type="ARBA" id="ARBA00004222"/>
    </source>
</evidence>
<dbReference type="KEGG" id="ngr:NAEGRDRAFT_78691"/>
<evidence type="ECO:0000256" key="6">
    <source>
        <dbReference type="ARBA" id="ARBA00022892"/>
    </source>
</evidence>
<dbReference type="OMA" id="CVEYYRD"/>
<evidence type="ECO:0000256" key="1">
    <source>
        <dbReference type="ARBA" id="ARBA00001995"/>
    </source>
</evidence>
<dbReference type="GeneID" id="8861871"/>
<evidence type="ECO:0000256" key="7">
    <source>
        <dbReference type="ARBA" id="ARBA00023034"/>
    </source>
</evidence>
<sequence>MDQYQIEWRTAPVPVIALVKNKRLHDGLITCIQNNISRKIKILSLENENEIIKPKSITSKSNINLFENLSMNSILISSNVTANSVMNSSSSNNNQISSPVVLTSPPPLQPSLSSSSITSSSSSTSKDLPPLPSHLLNNNPTNRFEGTKPAGIFKRGWFKKHQELIPSVCVIIVHWKSDEHSTWRAQESEIAKKILAVKETRTGKNTKFVAIIVTKKSTPVSEVQVDPNTYMSTDDFIYNVRKAANLDSKNIILMKESEISDDQSFKTKLTKPIKESIVNYYKEQMNMVKKFKSDINKTTQPYYFVRHRMKVAFYYDILMNSGLTTQSSIQKMIKYLTQAYTALQNVSTTDFLVEEIKTLGDMLNFKLCFIKLSDKKIDMAVKQFLKHISWYKLIHEEDYSSSSIDQFKFHARVYLQYRMMGEILERIPPNLLSPDQRYQNPGFYYQAAATHAKYRKTYASNVCDLHKELVDSIFAGNEELLTKIKIEDYHYLTGYYGKVIEMPELSEKLKGNTNGINIRNIRDIARELILAKHSETIIQMLTNAYNHFNVKKDSQLKRMMYYIASSIASEHYESGNYEKSKVFFDKIAKHYRKEQWYELLTVVLQRSLECSKQLKLSKQFVLHALELISTLMTNPLQEKHQHLNDLLLFINTPDQVILPPLSSPVVIDMDSKNVLFQLKTQFSVPFASVYQPIQFSVQITSYIPSDLRISSLTILFSDKEYNIHIQDGQPIPIPTLPDAKVKESNGVQQVNESASQSGEPLDLVLKANCQPCTFNFPLIIKQRQDLQCLGVSLSLKGPVPNQEIRFQWKFLDNEYFLTLLKSYDYRLFYSEGLFVERPVVIITEPEPNLSLSFAHLPPALVNEYYSIKITLHSNDDHVTEGRLVIDNIPSVEITHIYQDELVPLTSEGIKVPEIVANGSYSVIIFLKCEKPGINKLQCRVSYGTKLYPQLERSTSFDVSCQYPFDSHFHFMATRQAESKIVRDEQRDIVLNENEMMFRLLPSQRVSFYQKIISNVSQNISVSDPFAKDKTQSGFSYLEGFSVLQAIALQTSLKCTTPYSVNLEEVSIDSSDKFMCMTSTDYTSTLYANSYKTYLEDKDEHSSCFVIVPREIGKNVPVGNIRIALKRAEPINIDEIDPILVEKFNLARIEYSTQLPPLNIIDPGVTVSFCSPFEAFVGTSIKCSLIVENNTPQVQQVQLFVSENPTYQPFFYSGTTNLRFSILPYQSRELVYNFVPIMTGLIEFPKFSLGNLKKQVHILNDDEKWTIYIHEKNTLPETFNMQ</sequence>
<dbReference type="GO" id="GO:0016192">
    <property type="term" value="P:vesicle-mediated transport"/>
    <property type="evidence" value="ECO:0007669"/>
    <property type="project" value="UniProtKB-KW"/>
</dbReference>
<name>D2V5R7_NAEGR</name>
<comment type="function">
    <text evidence="1">Involved in endoplasmic reticulum to Golgi apparatus trafficking at a very early stage.</text>
</comment>
<evidence type="ECO:0000313" key="12">
    <source>
        <dbReference type="Proteomes" id="UP000006671"/>
    </source>
</evidence>